<proteinExistence type="predicted"/>
<keyword evidence="2" id="KW-1185">Reference proteome</keyword>
<sequence length="52" mass="6127">AVPIFHAYVHVQHCQVKLNPKYRDGFGLTDGECLERLWSYLNRFVTMTRKMG</sequence>
<dbReference type="AlphaFoldDB" id="A0A163CTN2"/>
<protein>
    <submittedName>
        <fullName evidence="1">Uncharacterized protein</fullName>
    </submittedName>
</protein>
<dbReference type="PANTHER" id="PTHR33096">
    <property type="entry name" value="CXC2 DOMAIN-CONTAINING PROTEIN"/>
    <property type="match status" value="1"/>
</dbReference>
<reference evidence="2" key="1">
    <citation type="submission" date="2015-06" db="EMBL/GenBank/DDBJ databases">
        <title>Expansion of signal transduction pathways in fungi by whole-genome duplication.</title>
        <authorList>
            <consortium name="DOE Joint Genome Institute"/>
            <person name="Corrochano L.M."/>
            <person name="Kuo A."/>
            <person name="Marcet-Houben M."/>
            <person name="Polaino S."/>
            <person name="Salamov A."/>
            <person name="Villalobos J.M."/>
            <person name="Alvarez M.I."/>
            <person name="Avalos J."/>
            <person name="Benito E.P."/>
            <person name="Benoit I."/>
            <person name="Burger G."/>
            <person name="Camino L.P."/>
            <person name="Canovas D."/>
            <person name="Cerda-Olmedo E."/>
            <person name="Cheng J.-F."/>
            <person name="Dominguez A."/>
            <person name="Elias M."/>
            <person name="Eslava A.P."/>
            <person name="Glaser F."/>
            <person name="Grimwood J."/>
            <person name="Gutierrez G."/>
            <person name="Heitman J."/>
            <person name="Henrissat B."/>
            <person name="Iturriaga E.A."/>
            <person name="Lang B.F."/>
            <person name="Lavin J.L."/>
            <person name="Lee S."/>
            <person name="Li W."/>
            <person name="Lindquist E."/>
            <person name="Lopez-Garcia S."/>
            <person name="Luque E.M."/>
            <person name="Marcos A.T."/>
            <person name="Martin J."/>
            <person name="McCluskey K."/>
            <person name="Medina H.R."/>
            <person name="Miralles-Duran A."/>
            <person name="Miyazaki A."/>
            <person name="Munoz-Torres E."/>
            <person name="Oguiza J.A."/>
            <person name="Ohm R."/>
            <person name="Olmedo M."/>
            <person name="Orejas M."/>
            <person name="Ortiz-Castellanos L."/>
            <person name="Pisabarro A.G."/>
            <person name="Rodriguez-Romero J."/>
            <person name="Ruiz-Herrera J."/>
            <person name="Ruiz-Vazquez R."/>
            <person name="Sanz C."/>
            <person name="Schackwitz W."/>
            <person name="Schmutz J."/>
            <person name="Shahriari M."/>
            <person name="Shelest E."/>
            <person name="Silva-Franco F."/>
            <person name="Soanes D."/>
            <person name="Syed K."/>
            <person name="Tagua V.G."/>
            <person name="Talbot N.J."/>
            <person name="Thon M."/>
            <person name="De vries R.P."/>
            <person name="Wiebenga A."/>
            <person name="Yadav J.S."/>
            <person name="Braun E.L."/>
            <person name="Baker S."/>
            <person name="Garre V."/>
            <person name="Horwitz B."/>
            <person name="Torres-Martinez S."/>
            <person name="Idnurm A."/>
            <person name="Herrera-Estrella A."/>
            <person name="Gabaldon T."/>
            <person name="Grigoriev I.V."/>
        </authorList>
    </citation>
    <scope>NUCLEOTIDE SEQUENCE [LARGE SCALE GENOMIC DNA]</scope>
    <source>
        <strain evidence="2">NRRL 1555(-)</strain>
    </source>
</reference>
<dbReference type="RefSeq" id="XP_018283570.1">
    <property type="nucleotide sequence ID" value="XM_018427782.1"/>
</dbReference>
<organism evidence="1 2">
    <name type="scientific">Phycomyces blakesleeanus (strain ATCC 8743b / DSM 1359 / FGSC 10004 / NBRC 33097 / NRRL 1555)</name>
    <dbReference type="NCBI Taxonomy" id="763407"/>
    <lineage>
        <taxon>Eukaryota</taxon>
        <taxon>Fungi</taxon>
        <taxon>Fungi incertae sedis</taxon>
        <taxon>Mucoromycota</taxon>
        <taxon>Mucoromycotina</taxon>
        <taxon>Mucoromycetes</taxon>
        <taxon>Mucorales</taxon>
        <taxon>Phycomycetaceae</taxon>
        <taxon>Phycomyces</taxon>
    </lineage>
</organism>
<dbReference type="STRING" id="763407.A0A163CTN2"/>
<evidence type="ECO:0000313" key="2">
    <source>
        <dbReference type="Proteomes" id="UP000077315"/>
    </source>
</evidence>
<dbReference type="Proteomes" id="UP000077315">
    <property type="component" value="Unassembled WGS sequence"/>
</dbReference>
<dbReference type="GeneID" id="28988688"/>
<dbReference type="OrthoDB" id="2505730at2759"/>
<name>A0A163CTN2_PHYB8</name>
<evidence type="ECO:0000313" key="1">
    <source>
        <dbReference type="EMBL" id="OAD65530.1"/>
    </source>
</evidence>
<dbReference type="InParanoid" id="A0A163CTN2"/>
<gene>
    <name evidence="1" type="ORF">PHYBLDRAFT_103719</name>
</gene>
<feature type="non-terminal residue" evidence="1">
    <location>
        <position position="1"/>
    </location>
</feature>
<dbReference type="EMBL" id="KV441010">
    <property type="protein sequence ID" value="OAD65530.1"/>
    <property type="molecule type" value="Genomic_DNA"/>
</dbReference>
<dbReference type="VEuPathDB" id="FungiDB:PHYBLDRAFT_103719"/>
<feature type="non-terminal residue" evidence="1">
    <location>
        <position position="52"/>
    </location>
</feature>
<dbReference type="Pfam" id="PF18758">
    <property type="entry name" value="KDZ"/>
    <property type="match status" value="1"/>
</dbReference>
<dbReference type="InterPro" id="IPR040521">
    <property type="entry name" value="KDZ"/>
</dbReference>
<dbReference type="PANTHER" id="PTHR33096:SF1">
    <property type="entry name" value="CXC1-LIKE CYSTEINE CLUSTER ASSOCIATED WITH KDZ TRANSPOSASES DOMAIN-CONTAINING PROTEIN"/>
    <property type="match status" value="1"/>
</dbReference>
<accession>A0A163CTN2</accession>